<organism evidence="8 9">
    <name type="scientific">Sphaeroforma arctica JP610</name>
    <dbReference type="NCBI Taxonomy" id="667725"/>
    <lineage>
        <taxon>Eukaryota</taxon>
        <taxon>Ichthyosporea</taxon>
        <taxon>Ichthyophonida</taxon>
        <taxon>Sphaeroforma</taxon>
    </lineage>
</organism>
<gene>
    <name evidence="8" type="ORF">SARC_02015</name>
</gene>
<dbReference type="PIRSF" id="PIRSF036492">
    <property type="entry name" value="ALDH"/>
    <property type="match status" value="1"/>
</dbReference>
<dbReference type="PROSITE" id="PS00687">
    <property type="entry name" value="ALDEHYDE_DEHYDR_GLU"/>
    <property type="match status" value="1"/>
</dbReference>
<dbReference type="GO" id="GO:0005737">
    <property type="term" value="C:cytoplasm"/>
    <property type="evidence" value="ECO:0007669"/>
    <property type="project" value="TreeGrafter"/>
</dbReference>
<dbReference type="RefSeq" id="XP_014159734.1">
    <property type="nucleotide sequence ID" value="XM_014304259.1"/>
</dbReference>
<dbReference type="AlphaFoldDB" id="A0A0L0G9X2"/>
<dbReference type="Proteomes" id="UP000054560">
    <property type="component" value="Unassembled WGS sequence"/>
</dbReference>
<dbReference type="PANTHER" id="PTHR43570">
    <property type="entry name" value="ALDEHYDE DEHYDROGENASE"/>
    <property type="match status" value="1"/>
</dbReference>
<evidence type="ECO:0000256" key="4">
    <source>
        <dbReference type="PIRSR" id="PIRSR036492-1"/>
    </source>
</evidence>
<accession>A0A0L0G9X2</accession>
<comment type="similarity">
    <text evidence="1 3 6">Belongs to the aldehyde dehydrogenase family.</text>
</comment>
<evidence type="ECO:0000259" key="7">
    <source>
        <dbReference type="Pfam" id="PF00171"/>
    </source>
</evidence>
<dbReference type="EMBL" id="KQ241682">
    <property type="protein sequence ID" value="KNC85832.1"/>
    <property type="molecule type" value="Genomic_DNA"/>
</dbReference>
<dbReference type="SUPFAM" id="SSF53720">
    <property type="entry name" value="ALDH-like"/>
    <property type="match status" value="1"/>
</dbReference>
<dbReference type="CDD" id="cd07087">
    <property type="entry name" value="ALDH_F3-13-14_CALDH-like"/>
    <property type="match status" value="1"/>
</dbReference>
<dbReference type="InterPro" id="IPR029510">
    <property type="entry name" value="Ald_DH_CS_GLU"/>
</dbReference>
<evidence type="ECO:0000256" key="6">
    <source>
        <dbReference type="RuleBase" id="RU003345"/>
    </source>
</evidence>
<evidence type="ECO:0000256" key="5">
    <source>
        <dbReference type="PROSITE-ProRule" id="PRU10007"/>
    </source>
</evidence>
<dbReference type="InterPro" id="IPR015590">
    <property type="entry name" value="Aldehyde_DH_dom"/>
</dbReference>
<keyword evidence="2 3" id="KW-0560">Oxidoreductase</keyword>
<dbReference type="FunFam" id="3.40.309.10:FF:000003">
    <property type="entry name" value="Aldehyde dehydrogenase"/>
    <property type="match status" value="1"/>
</dbReference>
<keyword evidence="9" id="KW-1185">Reference proteome</keyword>
<reference evidence="8 9" key="1">
    <citation type="submission" date="2011-02" db="EMBL/GenBank/DDBJ databases">
        <title>The Genome Sequence of Sphaeroforma arctica JP610.</title>
        <authorList>
            <consortium name="The Broad Institute Genome Sequencing Platform"/>
            <person name="Russ C."/>
            <person name="Cuomo C."/>
            <person name="Young S.K."/>
            <person name="Zeng Q."/>
            <person name="Gargeya S."/>
            <person name="Alvarado L."/>
            <person name="Berlin A."/>
            <person name="Chapman S.B."/>
            <person name="Chen Z."/>
            <person name="Freedman E."/>
            <person name="Gellesch M."/>
            <person name="Goldberg J."/>
            <person name="Griggs A."/>
            <person name="Gujja S."/>
            <person name="Heilman E."/>
            <person name="Heiman D."/>
            <person name="Howarth C."/>
            <person name="Mehta T."/>
            <person name="Neiman D."/>
            <person name="Pearson M."/>
            <person name="Roberts A."/>
            <person name="Saif S."/>
            <person name="Shea T."/>
            <person name="Shenoy N."/>
            <person name="Sisk P."/>
            <person name="Stolte C."/>
            <person name="Sykes S."/>
            <person name="White J."/>
            <person name="Yandava C."/>
            <person name="Burger G."/>
            <person name="Gray M.W."/>
            <person name="Holland P.W.H."/>
            <person name="King N."/>
            <person name="Lang F.B.F."/>
            <person name="Roger A.J."/>
            <person name="Ruiz-Trillo I."/>
            <person name="Haas B."/>
            <person name="Nusbaum C."/>
            <person name="Birren B."/>
        </authorList>
    </citation>
    <scope>NUCLEOTIDE SEQUENCE [LARGE SCALE GENOMIC DNA]</scope>
    <source>
        <strain evidence="8 9">JP610</strain>
    </source>
</reference>
<dbReference type="Pfam" id="PF00171">
    <property type="entry name" value="Aldedh"/>
    <property type="match status" value="1"/>
</dbReference>
<dbReference type="PANTHER" id="PTHR43570:SF16">
    <property type="entry name" value="ALDEHYDE DEHYDROGENASE TYPE III, ISOFORM Q"/>
    <property type="match status" value="1"/>
</dbReference>
<evidence type="ECO:0000313" key="9">
    <source>
        <dbReference type="Proteomes" id="UP000054560"/>
    </source>
</evidence>
<dbReference type="InterPro" id="IPR016161">
    <property type="entry name" value="Ald_DH/histidinol_DH"/>
</dbReference>
<feature type="active site" evidence="4 5">
    <location>
        <position position="212"/>
    </location>
</feature>
<proteinExistence type="inferred from homology"/>
<feature type="active site" evidence="4">
    <location>
        <position position="247"/>
    </location>
</feature>
<dbReference type="GO" id="GO:0004029">
    <property type="term" value="F:aldehyde dehydrogenase (NAD+) activity"/>
    <property type="evidence" value="ECO:0007669"/>
    <property type="project" value="TreeGrafter"/>
</dbReference>
<dbReference type="Gene3D" id="3.40.309.10">
    <property type="entry name" value="Aldehyde Dehydrogenase, Chain A, domain 2"/>
    <property type="match status" value="1"/>
</dbReference>
<evidence type="ECO:0000313" key="8">
    <source>
        <dbReference type="EMBL" id="KNC85832.1"/>
    </source>
</evidence>
<dbReference type="eggNOG" id="KOG2456">
    <property type="taxonomic scope" value="Eukaryota"/>
</dbReference>
<sequence length="497" mass="54707">MSKISSLAQKVTNAFKSGRTQPLEWRKSQLTALRSLLVDNETRILNAVQADLGKCHGEGWLVETQTPINSIDQSLAKIDKWVKPRVVHTDMMNFPAKSMIYPEPLGTALIVGCWNYPITLIADPLVAAITAGNSVVIKTGSEDHAKESMKVLVDLIPKYMDPEAIGIVDGGYDVLQDCLKERWDIVFATGSPNLGRLVAEHCVPHLTKAILELGGKSPVYVGRNAKLDTAAKRIVWASLGINAGQTCIRPDHLFVDNTVADEFIEHMKREVVAMYGENPKESPEYGRIAKVKSFYNRLIDILQKDSKYIVHGGDFDASQFYIQPTIMDFGEDSVAYHKSAAMSDEIFGPILPVLRVSNADEAIESILTREKPLALYAYTNDEHVQEKFMKVSAGTLQFNDSITFMMNHDLPFGGVGNSGCGKYHGEKGFEEFSHMKSVLVNTNLNDLPSRFAPQTSMDMTILGAAHRHMPEALVTAVNNLPAIGGVGVVAGLAYYCM</sequence>
<dbReference type="GO" id="GO:0006081">
    <property type="term" value="P:aldehyde metabolic process"/>
    <property type="evidence" value="ECO:0007669"/>
    <property type="project" value="InterPro"/>
</dbReference>
<dbReference type="STRING" id="667725.A0A0L0G9X2"/>
<evidence type="ECO:0000256" key="1">
    <source>
        <dbReference type="ARBA" id="ARBA00009986"/>
    </source>
</evidence>
<dbReference type="InterPro" id="IPR016163">
    <property type="entry name" value="Ald_DH_C"/>
</dbReference>
<dbReference type="InterPro" id="IPR016162">
    <property type="entry name" value="Ald_DH_N"/>
</dbReference>
<feature type="domain" description="Aldehyde dehydrogenase" evidence="7">
    <location>
        <begin position="8"/>
        <end position="438"/>
    </location>
</feature>
<evidence type="ECO:0000256" key="3">
    <source>
        <dbReference type="PIRNR" id="PIRNR036492"/>
    </source>
</evidence>
<evidence type="ECO:0000256" key="2">
    <source>
        <dbReference type="ARBA" id="ARBA00023002"/>
    </source>
</evidence>
<dbReference type="Gene3D" id="3.40.605.10">
    <property type="entry name" value="Aldehyde Dehydrogenase, Chain A, domain 1"/>
    <property type="match status" value="1"/>
</dbReference>
<protein>
    <recommendedName>
        <fullName evidence="3">Aldehyde dehydrogenase</fullName>
    </recommendedName>
</protein>
<dbReference type="GeneID" id="25902519"/>
<name>A0A0L0G9X2_9EUKA</name>
<dbReference type="InterPro" id="IPR012394">
    <property type="entry name" value="Aldehyde_DH_NAD(P)"/>
</dbReference>
<dbReference type="OrthoDB" id="440325at2759"/>